<evidence type="ECO:0000313" key="1">
    <source>
        <dbReference type="EMBL" id="MBX57370.1"/>
    </source>
</evidence>
<reference evidence="1" key="1">
    <citation type="submission" date="2018-02" db="EMBL/GenBank/DDBJ databases">
        <title>Rhizophora mucronata_Transcriptome.</title>
        <authorList>
            <person name="Meera S.P."/>
            <person name="Sreeshan A."/>
            <person name="Augustine A."/>
        </authorList>
    </citation>
    <scope>NUCLEOTIDE SEQUENCE</scope>
    <source>
        <tissue evidence="1">Leaf</tissue>
    </source>
</reference>
<sequence>MNDRKSQRSKELATFLFDDDCQQDSNLEEMECEEGEFQGTCTNSPSTGTFLN</sequence>
<dbReference type="EMBL" id="GGEC01076886">
    <property type="protein sequence ID" value="MBX57370.1"/>
    <property type="molecule type" value="Transcribed_RNA"/>
</dbReference>
<accession>A0A2P2PRJ8</accession>
<proteinExistence type="predicted"/>
<protein>
    <submittedName>
        <fullName evidence="1">Uncharacterized protein</fullName>
    </submittedName>
</protein>
<dbReference type="AlphaFoldDB" id="A0A2P2PRJ8"/>
<name>A0A2P2PRJ8_RHIMU</name>
<organism evidence="1">
    <name type="scientific">Rhizophora mucronata</name>
    <name type="common">Asiatic mangrove</name>
    <dbReference type="NCBI Taxonomy" id="61149"/>
    <lineage>
        <taxon>Eukaryota</taxon>
        <taxon>Viridiplantae</taxon>
        <taxon>Streptophyta</taxon>
        <taxon>Embryophyta</taxon>
        <taxon>Tracheophyta</taxon>
        <taxon>Spermatophyta</taxon>
        <taxon>Magnoliopsida</taxon>
        <taxon>eudicotyledons</taxon>
        <taxon>Gunneridae</taxon>
        <taxon>Pentapetalae</taxon>
        <taxon>rosids</taxon>
        <taxon>fabids</taxon>
        <taxon>Malpighiales</taxon>
        <taxon>Rhizophoraceae</taxon>
        <taxon>Rhizophora</taxon>
    </lineage>
</organism>